<proteinExistence type="predicted"/>
<feature type="chain" id="PRO_5015194335" evidence="1">
    <location>
        <begin position="22"/>
        <end position="141"/>
    </location>
</feature>
<dbReference type="AlphaFoldDB" id="A0A2P8D330"/>
<evidence type="ECO:0000313" key="2">
    <source>
        <dbReference type="EMBL" id="PSK91632.1"/>
    </source>
</evidence>
<dbReference type="EMBL" id="PYGD01000005">
    <property type="protein sequence ID" value="PSK91632.1"/>
    <property type="molecule type" value="Genomic_DNA"/>
</dbReference>
<dbReference type="RefSeq" id="WP_106523524.1">
    <property type="nucleotide sequence ID" value="NZ_PYGD01000005.1"/>
</dbReference>
<evidence type="ECO:0000313" key="3">
    <source>
        <dbReference type="Proteomes" id="UP000240572"/>
    </source>
</evidence>
<name>A0A2P8D330_9BACT</name>
<accession>A0A2P8D330</accession>
<keyword evidence="3" id="KW-1185">Reference proteome</keyword>
<gene>
    <name evidence="2" type="ORF">B0I18_105217</name>
</gene>
<comment type="caution">
    <text evidence="2">The sequence shown here is derived from an EMBL/GenBank/DDBJ whole genome shotgun (WGS) entry which is preliminary data.</text>
</comment>
<feature type="signal peptide" evidence="1">
    <location>
        <begin position="1"/>
        <end position="21"/>
    </location>
</feature>
<organism evidence="2 3">
    <name type="scientific">Taibaiella chishuiensis</name>
    <dbReference type="NCBI Taxonomy" id="1434707"/>
    <lineage>
        <taxon>Bacteria</taxon>
        <taxon>Pseudomonadati</taxon>
        <taxon>Bacteroidota</taxon>
        <taxon>Chitinophagia</taxon>
        <taxon>Chitinophagales</taxon>
        <taxon>Chitinophagaceae</taxon>
        <taxon>Taibaiella</taxon>
    </lineage>
</organism>
<dbReference type="Proteomes" id="UP000240572">
    <property type="component" value="Unassembled WGS sequence"/>
</dbReference>
<reference evidence="2 3" key="1">
    <citation type="submission" date="2018-03" db="EMBL/GenBank/DDBJ databases">
        <title>Genomic Encyclopedia of Type Strains, Phase III (KMG-III): the genomes of soil and plant-associated and newly described type strains.</title>
        <authorList>
            <person name="Whitman W."/>
        </authorList>
    </citation>
    <scope>NUCLEOTIDE SEQUENCE [LARGE SCALE GENOMIC DNA]</scope>
    <source>
        <strain evidence="2 3">CGMCC 1.12700</strain>
    </source>
</reference>
<protein>
    <submittedName>
        <fullName evidence="2">Uncharacterized protein</fullName>
    </submittedName>
</protein>
<evidence type="ECO:0000256" key="1">
    <source>
        <dbReference type="SAM" id="SignalP"/>
    </source>
</evidence>
<keyword evidence="1" id="KW-0732">Signal</keyword>
<sequence>MKKALITFAILAGAALPVVHAGSLRIVNQRPVPYVGEIVATNNPSAPSIATAIYAQVTVPANTTVFYPDPTNMVSPYGPGAPPSATGVFIGLKGGLTGIPLDGTVGVAGTYLGYPLFRNNLPAFLITWSQPTPTDAVVTIL</sequence>